<feature type="region of interest" description="Disordered" evidence="5">
    <location>
        <begin position="212"/>
        <end position="236"/>
    </location>
</feature>
<dbReference type="AlphaFoldDB" id="A0A8H5AXR3"/>
<dbReference type="Pfam" id="PF08159">
    <property type="entry name" value="NUC153"/>
    <property type="match status" value="1"/>
</dbReference>
<organism evidence="8 9">
    <name type="scientific">Psilocybe cf. subviscida</name>
    <dbReference type="NCBI Taxonomy" id="2480587"/>
    <lineage>
        <taxon>Eukaryota</taxon>
        <taxon>Fungi</taxon>
        <taxon>Dikarya</taxon>
        <taxon>Basidiomycota</taxon>
        <taxon>Agaricomycotina</taxon>
        <taxon>Agaricomycetes</taxon>
        <taxon>Agaricomycetidae</taxon>
        <taxon>Agaricales</taxon>
        <taxon>Agaricineae</taxon>
        <taxon>Strophariaceae</taxon>
        <taxon>Psilocybe</taxon>
    </lineage>
</organism>
<keyword evidence="9" id="KW-1185">Reference proteome</keyword>
<evidence type="ECO:0000256" key="5">
    <source>
        <dbReference type="SAM" id="MobiDB-lite"/>
    </source>
</evidence>
<gene>
    <name evidence="8" type="ORF">D9619_003513</name>
</gene>
<dbReference type="GO" id="GO:0005730">
    <property type="term" value="C:nucleolus"/>
    <property type="evidence" value="ECO:0007669"/>
    <property type="project" value="UniProtKB-SubCell"/>
</dbReference>
<accession>A0A8H5AXR3</accession>
<dbReference type="GO" id="GO:0006364">
    <property type="term" value="P:rRNA processing"/>
    <property type="evidence" value="ECO:0007669"/>
    <property type="project" value="InterPro"/>
</dbReference>
<dbReference type="InterPro" id="IPR056750">
    <property type="entry name" value="RRM_ESF1"/>
</dbReference>
<keyword evidence="3" id="KW-0175">Coiled coil</keyword>
<feature type="region of interest" description="Disordered" evidence="5">
    <location>
        <begin position="424"/>
        <end position="662"/>
    </location>
</feature>
<evidence type="ECO:0000313" key="9">
    <source>
        <dbReference type="Proteomes" id="UP000567179"/>
    </source>
</evidence>
<evidence type="ECO:0008006" key="10">
    <source>
        <dbReference type="Google" id="ProtNLM"/>
    </source>
</evidence>
<feature type="compositionally biased region" description="Basic residues" evidence="5">
    <location>
        <begin position="636"/>
        <end position="647"/>
    </location>
</feature>
<comment type="caution">
    <text evidence="8">The sequence shown here is derived from an EMBL/GenBank/DDBJ whole genome shotgun (WGS) entry which is preliminary data.</text>
</comment>
<feature type="compositionally biased region" description="Basic and acidic residues" evidence="5">
    <location>
        <begin position="36"/>
        <end position="53"/>
    </location>
</feature>
<evidence type="ECO:0000256" key="1">
    <source>
        <dbReference type="ARBA" id="ARBA00004604"/>
    </source>
</evidence>
<feature type="compositionally biased region" description="Low complexity" evidence="5">
    <location>
        <begin position="143"/>
        <end position="154"/>
    </location>
</feature>
<feature type="compositionally biased region" description="Acidic residues" evidence="5">
    <location>
        <begin position="73"/>
        <end position="82"/>
    </location>
</feature>
<feature type="compositionally biased region" description="Gly residues" evidence="5">
    <location>
        <begin position="481"/>
        <end position="492"/>
    </location>
</feature>
<feature type="region of interest" description="Disordered" evidence="5">
    <location>
        <begin position="682"/>
        <end position="762"/>
    </location>
</feature>
<feature type="compositionally biased region" description="Acidic residues" evidence="5">
    <location>
        <begin position="102"/>
        <end position="114"/>
    </location>
</feature>
<evidence type="ECO:0000256" key="2">
    <source>
        <dbReference type="ARBA" id="ARBA00009087"/>
    </source>
</evidence>
<feature type="domain" description="NUC153" evidence="6">
    <location>
        <begin position="667"/>
        <end position="695"/>
    </location>
</feature>
<dbReference type="PANTHER" id="PTHR12202">
    <property type="entry name" value="ESF1 HOMOLOG"/>
    <property type="match status" value="1"/>
</dbReference>
<feature type="compositionally biased region" description="Basic and acidic residues" evidence="5">
    <location>
        <begin position="1"/>
        <end position="15"/>
    </location>
</feature>
<evidence type="ECO:0000313" key="8">
    <source>
        <dbReference type="EMBL" id="KAF5312855.1"/>
    </source>
</evidence>
<evidence type="ECO:0000256" key="3">
    <source>
        <dbReference type="ARBA" id="ARBA00023054"/>
    </source>
</evidence>
<evidence type="ECO:0000259" key="7">
    <source>
        <dbReference type="Pfam" id="PF25121"/>
    </source>
</evidence>
<feature type="region of interest" description="Disordered" evidence="5">
    <location>
        <begin position="36"/>
        <end position="173"/>
    </location>
</feature>
<dbReference type="InterPro" id="IPR039754">
    <property type="entry name" value="Esf1"/>
</dbReference>
<comment type="similarity">
    <text evidence="2">Belongs to the ESF1 family.</text>
</comment>
<comment type="subcellular location">
    <subcellularLocation>
        <location evidence="1">Nucleus</location>
        <location evidence="1">Nucleolus</location>
    </subcellularLocation>
</comment>
<sequence>MSDPRFARLKTDPRFRRPKTKSNKVVIDERFKSVFDTNKEKSGKASRKVDKYGRPVSKTQDQDNLRRYYRLENEDDDDDKSNEEEAPRKPDLARGEVLLESSSEEEDDDIDSADDGGFVTLGADSSRPISVPDEIDLDEDSDAYAYAEAQAAQYAREHQDDDEDEEAEGKGGERTRRLAIVNLDWEHVRAHHLFKICASLVSPTAPIVPASATSSRVLPDDGGRNKKRSSQGVGASGVNVARGKVLSVRVYPSDFGRARMAKEEVEGPPSYIFKKKSVDSAEDVNERTVYEVGGEEDEVDEDALRKYQLERLRYYYAIVECDTVDAASHIFNELEGTELERSANLFDLSFVPEDMTFENDPRDEATDELNTTYKPVEYVTDALRHSKVKLTWDDDDPERNQVTRRALTRKEIDENDFRAYIANTSSESEADGDDDNDSQVQAKKAAAADPKQKKKDKKAAREKLRALLLGGNEDAMPEGWGADGGGASGWGEGAADDVDMEITFTPGLTGKKDDQDETTLEKYQRKMREKRKKRKEEVKIGKEEKEGEGDEAMEAERDEFFEADSEEEPAPKKVTGKKDKKDKKGKKSSRHADADDEPAPSRKEATAEELALLVASDNPNAEPKHFNLKAVIKSEKAKKRKGRKGSKKGGAEDEGEAQEDFVMNVKDDRFKVLFEDHQFAIDPTNPHFKKTKAMTALLDERQKRQRELRSEDRPDAPVSTKRRAADEPEPGTGAKSLQSLVESVKRKSANVEAPGQGKRRKL</sequence>
<feature type="compositionally biased region" description="Acidic residues" evidence="5">
    <location>
        <begin position="428"/>
        <end position="437"/>
    </location>
</feature>
<dbReference type="PANTHER" id="PTHR12202:SF0">
    <property type="entry name" value="ESF1 HOMOLOG"/>
    <property type="match status" value="1"/>
</dbReference>
<feature type="compositionally biased region" description="Basic and acidic residues" evidence="5">
    <location>
        <begin position="698"/>
        <end position="715"/>
    </location>
</feature>
<dbReference type="InterPro" id="IPR012580">
    <property type="entry name" value="NUC153"/>
</dbReference>
<feature type="region of interest" description="Disordered" evidence="5">
    <location>
        <begin position="1"/>
        <end position="23"/>
    </location>
</feature>
<evidence type="ECO:0000256" key="4">
    <source>
        <dbReference type="ARBA" id="ARBA00023242"/>
    </source>
</evidence>
<feature type="compositionally biased region" description="Basic residues" evidence="5">
    <location>
        <begin position="574"/>
        <end position="589"/>
    </location>
</feature>
<evidence type="ECO:0000259" key="6">
    <source>
        <dbReference type="Pfam" id="PF08159"/>
    </source>
</evidence>
<protein>
    <recommendedName>
        <fullName evidence="10">NUC153 domain-containing protein</fullName>
    </recommendedName>
</protein>
<proteinExistence type="inferred from homology"/>
<feature type="compositionally biased region" description="Basic and acidic residues" evidence="5">
    <location>
        <begin position="60"/>
        <end position="72"/>
    </location>
</feature>
<feature type="compositionally biased region" description="Basic and acidic residues" evidence="5">
    <location>
        <begin position="535"/>
        <end position="545"/>
    </location>
</feature>
<keyword evidence="4" id="KW-0539">Nucleus</keyword>
<feature type="compositionally biased region" description="Basic and acidic residues" evidence="5">
    <location>
        <begin position="83"/>
        <end position="94"/>
    </location>
</feature>
<feature type="compositionally biased region" description="Acidic residues" evidence="5">
    <location>
        <begin position="133"/>
        <end position="142"/>
    </location>
</feature>
<feature type="compositionally biased region" description="Basic and acidic residues" evidence="5">
    <location>
        <begin position="510"/>
        <end position="526"/>
    </location>
</feature>
<dbReference type="Pfam" id="PF25121">
    <property type="entry name" value="RRM_ESF1"/>
    <property type="match status" value="1"/>
</dbReference>
<reference evidence="8 9" key="1">
    <citation type="journal article" date="2020" name="ISME J.">
        <title>Uncovering the hidden diversity of litter-decomposition mechanisms in mushroom-forming fungi.</title>
        <authorList>
            <person name="Floudas D."/>
            <person name="Bentzer J."/>
            <person name="Ahren D."/>
            <person name="Johansson T."/>
            <person name="Persson P."/>
            <person name="Tunlid A."/>
        </authorList>
    </citation>
    <scope>NUCLEOTIDE SEQUENCE [LARGE SCALE GENOMIC DNA]</scope>
    <source>
        <strain evidence="8 9">CBS 101986</strain>
    </source>
</reference>
<dbReference type="Proteomes" id="UP000567179">
    <property type="component" value="Unassembled WGS sequence"/>
</dbReference>
<name>A0A8H5AXR3_9AGAR</name>
<feature type="domain" description="ESF1 RRM" evidence="7">
    <location>
        <begin position="175"/>
        <end position="366"/>
    </location>
</feature>
<dbReference type="GO" id="GO:0003723">
    <property type="term" value="F:RNA binding"/>
    <property type="evidence" value="ECO:0007669"/>
    <property type="project" value="TreeGrafter"/>
</dbReference>
<dbReference type="OrthoDB" id="431825at2759"/>
<dbReference type="EMBL" id="JAACJJ010000056">
    <property type="protein sequence ID" value="KAF5312855.1"/>
    <property type="molecule type" value="Genomic_DNA"/>
</dbReference>